<gene>
    <name evidence="3" type="ORF">V8G54_019792</name>
</gene>
<feature type="region of interest" description="Disordered" evidence="2">
    <location>
        <begin position="290"/>
        <end position="321"/>
    </location>
</feature>
<evidence type="ECO:0000313" key="3">
    <source>
        <dbReference type="EMBL" id="WVZ06446.1"/>
    </source>
</evidence>
<dbReference type="AlphaFoldDB" id="A0AAQ3NBF8"/>
<dbReference type="Proteomes" id="UP001374535">
    <property type="component" value="Chromosome 6"/>
</dbReference>
<accession>A0AAQ3NBF8</accession>
<reference evidence="3 4" key="1">
    <citation type="journal article" date="2023" name="Life. Sci Alliance">
        <title>Evolutionary insights into 3D genome organization and epigenetic landscape of Vigna mungo.</title>
        <authorList>
            <person name="Junaid A."/>
            <person name="Singh B."/>
            <person name="Bhatia S."/>
        </authorList>
    </citation>
    <scope>NUCLEOTIDE SEQUENCE [LARGE SCALE GENOMIC DNA]</scope>
    <source>
        <strain evidence="3">Urdbean</strain>
    </source>
</reference>
<protein>
    <submittedName>
        <fullName evidence="3">Uncharacterized protein</fullName>
    </submittedName>
</protein>
<keyword evidence="1" id="KW-0175">Coiled coil</keyword>
<feature type="coiled-coil region" evidence="1">
    <location>
        <begin position="393"/>
        <end position="441"/>
    </location>
</feature>
<keyword evidence="4" id="KW-1185">Reference proteome</keyword>
<name>A0AAQ3NBF8_VIGMU</name>
<organism evidence="3 4">
    <name type="scientific">Vigna mungo</name>
    <name type="common">Black gram</name>
    <name type="synonym">Phaseolus mungo</name>
    <dbReference type="NCBI Taxonomy" id="3915"/>
    <lineage>
        <taxon>Eukaryota</taxon>
        <taxon>Viridiplantae</taxon>
        <taxon>Streptophyta</taxon>
        <taxon>Embryophyta</taxon>
        <taxon>Tracheophyta</taxon>
        <taxon>Spermatophyta</taxon>
        <taxon>Magnoliopsida</taxon>
        <taxon>eudicotyledons</taxon>
        <taxon>Gunneridae</taxon>
        <taxon>Pentapetalae</taxon>
        <taxon>rosids</taxon>
        <taxon>fabids</taxon>
        <taxon>Fabales</taxon>
        <taxon>Fabaceae</taxon>
        <taxon>Papilionoideae</taxon>
        <taxon>50 kb inversion clade</taxon>
        <taxon>NPAAA clade</taxon>
        <taxon>indigoferoid/millettioid clade</taxon>
        <taxon>Phaseoleae</taxon>
        <taxon>Vigna</taxon>
    </lineage>
</organism>
<evidence type="ECO:0000256" key="1">
    <source>
        <dbReference type="SAM" id="Coils"/>
    </source>
</evidence>
<evidence type="ECO:0000256" key="2">
    <source>
        <dbReference type="SAM" id="MobiDB-lite"/>
    </source>
</evidence>
<feature type="region of interest" description="Disordered" evidence="2">
    <location>
        <begin position="248"/>
        <end position="271"/>
    </location>
</feature>
<feature type="compositionally biased region" description="Basic residues" evidence="2">
    <location>
        <begin position="295"/>
        <end position="304"/>
    </location>
</feature>
<dbReference type="EMBL" id="CP144695">
    <property type="protein sequence ID" value="WVZ06446.1"/>
    <property type="molecule type" value="Genomic_DNA"/>
</dbReference>
<evidence type="ECO:0000313" key="4">
    <source>
        <dbReference type="Proteomes" id="UP001374535"/>
    </source>
</evidence>
<proteinExistence type="predicted"/>
<sequence length="464" mass="52225">MMKHLMVGLDAWVLKRNEQNKKIMSLRDIEFVEIVDKGSTDLANLNLTDASHFKIVVCQMTERACHGRERYASDFFYAYSTLLKDLKFQMGVLRELNVAPTQLHPDGCAFMGVHGYLHDPCSLSHSWRKQTAFYKDFKGNFVKVVPLEAECPSFYFSDGQPKFPFYWTDCLKRVVSWAKSKMTTKELNLISQLSQLPLKSSSRRLISFLNNKNLHNNVFDYLTGMDPAKSSTFACMFTLKRGDLKKKFGEGTSSRASITPSPPKPTVQTTASARSATAAVKKVVEAIHISSDPTKKKKKNKRKVAREPSVSSKRSRRALHDGPPLSGLFDLSLWVAKRIHFDLFTKKKGFVKGMTEEEASNMAFELAARSAMCMAFELAAQSPMCMAYAAEKKETTSTELQALQEKYDEAVKSNKELTLRLAKVEKMAEDDKNKANTLLAESCSLLTAFYSPKTEQSMVPTNVA</sequence>